<dbReference type="RefSeq" id="WP_377174730.1">
    <property type="nucleotide sequence ID" value="NZ_JBHTNF010000023.1"/>
</dbReference>
<protein>
    <submittedName>
        <fullName evidence="1">Uncharacterized protein</fullName>
    </submittedName>
</protein>
<gene>
    <name evidence="1" type="ORF">ACFQ33_20755</name>
</gene>
<proteinExistence type="predicted"/>
<organism evidence="1 2">
    <name type="scientific">Mycoplana ramosa</name>
    <name type="common">Mycoplana bullata</name>
    <dbReference type="NCBI Taxonomy" id="40837"/>
    <lineage>
        <taxon>Bacteria</taxon>
        <taxon>Pseudomonadati</taxon>
        <taxon>Pseudomonadota</taxon>
        <taxon>Alphaproteobacteria</taxon>
        <taxon>Hyphomicrobiales</taxon>
        <taxon>Rhizobiaceae</taxon>
        <taxon>Mycoplana</taxon>
    </lineage>
</organism>
<reference evidence="2" key="1">
    <citation type="journal article" date="2019" name="Int. J. Syst. Evol. Microbiol.">
        <title>The Global Catalogue of Microorganisms (GCM) 10K type strain sequencing project: providing services to taxonomists for standard genome sequencing and annotation.</title>
        <authorList>
            <consortium name="The Broad Institute Genomics Platform"/>
            <consortium name="The Broad Institute Genome Sequencing Center for Infectious Disease"/>
            <person name="Wu L."/>
            <person name="Ma J."/>
        </authorList>
    </citation>
    <scope>NUCLEOTIDE SEQUENCE [LARGE SCALE GENOMIC DNA]</scope>
    <source>
        <strain evidence="2">CCUG 55609</strain>
    </source>
</reference>
<dbReference type="Proteomes" id="UP001597173">
    <property type="component" value="Unassembled WGS sequence"/>
</dbReference>
<name>A0ABW3Z2D0_MYCRA</name>
<dbReference type="EMBL" id="JBHTNF010000023">
    <property type="protein sequence ID" value="MFD1330323.1"/>
    <property type="molecule type" value="Genomic_DNA"/>
</dbReference>
<evidence type="ECO:0000313" key="2">
    <source>
        <dbReference type="Proteomes" id="UP001597173"/>
    </source>
</evidence>
<sequence>KRQSRSLAVFVDGIADEVDERRFSLNSGFGYIANFACHCFFCLSSHTLEMVVVSLAKPVNIFVGPALRRRLIVQVLQGGNSIAEVRNRNNIAALLPQ</sequence>
<accession>A0ABW3Z2D0</accession>
<comment type="caution">
    <text evidence="1">The sequence shown here is derived from an EMBL/GenBank/DDBJ whole genome shotgun (WGS) entry which is preliminary data.</text>
</comment>
<evidence type="ECO:0000313" key="1">
    <source>
        <dbReference type="EMBL" id="MFD1330323.1"/>
    </source>
</evidence>
<feature type="non-terminal residue" evidence="1">
    <location>
        <position position="1"/>
    </location>
</feature>
<keyword evidence="2" id="KW-1185">Reference proteome</keyword>